<dbReference type="InterPro" id="IPR005119">
    <property type="entry name" value="LysR_subst-bd"/>
</dbReference>
<keyword evidence="3" id="KW-0238">DNA-binding</keyword>
<dbReference type="InterPro" id="IPR036390">
    <property type="entry name" value="WH_DNA-bd_sf"/>
</dbReference>
<dbReference type="Gene3D" id="1.10.10.10">
    <property type="entry name" value="Winged helix-like DNA-binding domain superfamily/Winged helix DNA-binding domain"/>
    <property type="match status" value="1"/>
</dbReference>
<reference evidence="7" key="1">
    <citation type="journal article" date="2019" name="Int. J. Syst. Evol. Microbiol.">
        <title>The Global Catalogue of Microorganisms (GCM) 10K type strain sequencing project: providing services to taxonomists for standard genome sequencing and annotation.</title>
        <authorList>
            <consortium name="The Broad Institute Genomics Platform"/>
            <consortium name="The Broad Institute Genome Sequencing Center for Infectious Disease"/>
            <person name="Wu L."/>
            <person name="Ma J."/>
        </authorList>
    </citation>
    <scope>NUCLEOTIDE SEQUENCE [LARGE SCALE GENOMIC DNA]</scope>
    <source>
        <strain evidence="7">JCM 17066</strain>
    </source>
</reference>
<evidence type="ECO:0000313" key="6">
    <source>
        <dbReference type="EMBL" id="MFC5474421.1"/>
    </source>
</evidence>
<dbReference type="Pfam" id="PF03466">
    <property type="entry name" value="LysR_substrate"/>
    <property type="match status" value="1"/>
</dbReference>
<evidence type="ECO:0000256" key="1">
    <source>
        <dbReference type="ARBA" id="ARBA00009437"/>
    </source>
</evidence>
<keyword evidence="2" id="KW-0805">Transcription regulation</keyword>
<dbReference type="Proteomes" id="UP001596045">
    <property type="component" value="Unassembled WGS sequence"/>
</dbReference>
<evidence type="ECO:0000313" key="7">
    <source>
        <dbReference type="Proteomes" id="UP001596045"/>
    </source>
</evidence>
<feature type="domain" description="HTH lysR-type" evidence="5">
    <location>
        <begin position="3"/>
        <end position="60"/>
    </location>
</feature>
<dbReference type="CDD" id="cd08477">
    <property type="entry name" value="PBP2_CrgA_like_8"/>
    <property type="match status" value="1"/>
</dbReference>
<dbReference type="SUPFAM" id="SSF46785">
    <property type="entry name" value="Winged helix' DNA-binding domain"/>
    <property type="match status" value="1"/>
</dbReference>
<dbReference type="PANTHER" id="PTHR30537">
    <property type="entry name" value="HTH-TYPE TRANSCRIPTIONAL REGULATOR"/>
    <property type="match status" value="1"/>
</dbReference>
<dbReference type="InterPro" id="IPR058163">
    <property type="entry name" value="LysR-type_TF_proteobact-type"/>
</dbReference>
<evidence type="ECO:0000259" key="5">
    <source>
        <dbReference type="PROSITE" id="PS50931"/>
    </source>
</evidence>
<comment type="similarity">
    <text evidence="1">Belongs to the LysR transcriptional regulatory family.</text>
</comment>
<evidence type="ECO:0000256" key="2">
    <source>
        <dbReference type="ARBA" id="ARBA00023015"/>
    </source>
</evidence>
<organism evidence="6 7">
    <name type="scientific">Paraherbaspirillum soli</name>
    <dbReference type="NCBI Taxonomy" id="631222"/>
    <lineage>
        <taxon>Bacteria</taxon>
        <taxon>Pseudomonadati</taxon>
        <taxon>Pseudomonadota</taxon>
        <taxon>Betaproteobacteria</taxon>
        <taxon>Burkholderiales</taxon>
        <taxon>Oxalobacteraceae</taxon>
        <taxon>Paraherbaspirillum</taxon>
    </lineage>
</organism>
<keyword evidence="7" id="KW-1185">Reference proteome</keyword>
<dbReference type="PANTHER" id="PTHR30537:SF5">
    <property type="entry name" value="HTH-TYPE TRANSCRIPTIONAL ACTIVATOR TTDR-RELATED"/>
    <property type="match status" value="1"/>
</dbReference>
<sequence length="294" mass="32245">MLDRFTSMSIFICAADKRSFTEAAEVFGISTTMVGKHVRFLEERVGAKLLNRTTRQQSLTEVGRIYYERCKQLLADAEAADACADEMRISPRGLLKVHAPVSFGSQRLAPALAAYLGQHPEVKVDLTLSDRAADLVEEGYEVAIRIGSLPDSGLVARALQPYRMWLCAAPAYLSQYGTPAGAQDLAQHNCLGFTYWGKKNVWRLHQGDRIESVQVSGCLTVNNGQALRTAAIAGMGIIMQPEVLVGDDVAAGRLVRILADYDAPSRPMHIVYPADRRPTPKLKSFIDFVLASFG</sequence>
<dbReference type="Gene3D" id="3.40.190.290">
    <property type="match status" value="1"/>
</dbReference>
<protein>
    <submittedName>
        <fullName evidence="6">LysR family transcriptional regulator</fullName>
    </submittedName>
</protein>
<dbReference type="SUPFAM" id="SSF53850">
    <property type="entry name" value="Periplasmic binding protein-like II"/>
    <property type="match status" value="1"/>
</dbReference>
<dbReference type="InterPro" id="IPR000847">
    <property type="entry name" value="LysR_HTH_N"/>
</dbReference>
<dbReference type="InterPro" id="IPR036388">
    <property type="entry name" value="WH-like_DNA-bd_sf"/>
</dbReference>
<proteinExistence type="inferred from homology"/>
<accession>A0ABW0MBW2</accession>
<evidence type="ECO:0000256" key="3">
    <source>
        <dbReference type="ARBA" id="ARBA00023125"/>
    </source>
</evidence>
<dbReference type="RefSeq" id="WP_378997531.1">
    <property type="nucleotide sequence ID" value="NZ_JBHSMT010000014.1"/>
</dbReference>
<evidence type="ECO:0000256" key="4">
    <source>
        <dbReference type="ARBA" id="ARBA00023163"/>
    </source>
</evidence>
<dbReference type="PROSITE" id="PS50931">
    <property type="entry name" value="HTH_LYSR"/>
    <property type="match status" value="1"/>
</dbReference>
<keyword evidence="4" id="KW-0804">Transcription</keyword>
<dbReference type="EMBL" id="JBHSMT010000014">
    <property type="protein sequence ID" value="MFC5474421.1"/>
    <property type="molecule type" value="Genomic_DNA"/>
</dbReference>
<dbReference type="Pfam" id="PF00126">
    <property type="entry name" value="HTH_1"/>
    <property type="match status" value="1"/>
</dbReference>
<gene>
    <name evidence="6" type="ORF">ACFPM8_10670</name>
</gene>
<name>A0ABW0MBW2_9BURK</name>
<comment type="caution">
    <text evidence="6">The sequence shown here is derived from an EMBL/GenBank/DDBJ whole genome shotgun (WGS) entry which is preliminary data.</text>
</comment>